<dbReference type="NCBIfam" id="TIGR04407">
    <property type="entry name" value="LptF_YjgP"/>
    <property type="match status" value="1"/>
</dbReference>
<dbReference type="AlphaFoldDB" id="A0A8J7TV19"/>
<evidence type="ECO:0000256" key="1">
    <source>
        <dbReference type="ARBA" id="ARBA00004651"/>
    </source>
</evidence>
<reference evidence="7" key="1">
    <citation type="submission" date="2021-02" db="EMBL/GenBank/DDBJ databases">
        <title>Thiocyanate and organic carbon inputs drive convergent selection for specific autotrophic Afipia and Thiobacillus strains within complex microbiomes.</title>
        <authorList>
            <person name="Huddy R.J."/>
            <person name="Sachdeva R."/>
            <person name="Kadzinga F."/>
            <person name="Kantor R.S."/>
            <person name="Harrison S.T.L."/>
            <person name="Banfield J.F."/>
        </authorList>
    </citation>
    <scope>NUCLEOTIDE SEQUENCE</scope>
    <source>
        <strain evidence="7">SCN18_10_11_15_R4_P_38_20</strain>
    </source>
</reference>
<gene>
    <name evidence="7" type="primary">lptF</name>
    <name evidence="7" type="ORF">J0H12_01275</name>
</gene>
<evidence type="ECO:0000256" key="2">
    <source>
        <dbReference type="ARBA" id="ARBA00022475"/>
    </source>
</evidence>
<dbReference type="InterPro" id="IPR030922">
    <property type="entry name" value="LptF"/>
</dbReference>
<keyword evidence="5 6" id="KW-0472">Membrane</keyword>
<feature type="transmembrane region" description="Helical" evidence="6">
    <location>
        <begin position="338"/>
        <end position="356"/>
    </location>
</feature>
<organism evidence="7 8">
    <name type="scientific">Candidatus Paracaedimonas acanthamoebae</name>
    <dbReference type="NCBI Taxonomy" id="244581"/>
    <lineage>
        <taxon>Bacteria</taxon>
        <taxon>Pseudomonadati</taxon>
        <taxon>Pseudomonadota</taxon>
        <taxon>Alphaproteobacteria</taxon>
        <taxon>Holosporales</taxon>
        <taxon>Caedimonadaceae</taxon>
        <taxon>Candidatus Paracaedimonas</taxon>
    </lineage>
</organism>
<dbReference type="PANTHER" id="PTHR33529:SF6">
    <property type="entry name" value="YJGP_YJGQ FAMILY PERMEASE"/>
    <property type="match status" value="1"/>
</dbReference>
<feature type="transmembrane region" description="Helical" evidence="6">
    <location>
        <begin position="12"/>
        <end position="30"/>
    </location>
</feature>
<keyword evidence="2" id="KW-1003">Cell membrane</keyword>
<dbReference type="InterPro" id="IPR005495">
    <property type="entry name" value="LptG/LptF_permease"/>
</dbReference>
<keyword evidence="4 6" id="KW-1133">Transmembrane helix</keyword>
<feature type="transmembrane region" description="Helical" evidence="6">
    <location>
        <begin position="50"/>
        <end position="79"/>
    </location>
</feature>
<comment type="subcellular location">
    <subcellularLocation>
        <location evidence="1">Cell membrane</location>
        <topology evidence="1">Multi-pass membrane protein</topology>
    </subcellularLocation>
</comment>
<evidence type="ECO:0000256" key="5">
    <source>
        <dbReference type="ARBA" id="ARBA00023136"/>
    </source>
</evidence>
<accession>A0A8J7TV19</accession>
<protein>
    <submittedName>
        <fullName evidence="7">LPS export ABC transporter permease LptF</fullName>
    </submittedName>
</protein>
<dbReference type="Pfam" id="PF03739">
    <property type="entry name" value="LptF_LptG"/>
    <property type="match status" value="1"/>
</dbReference>
<name>A0A8J7TV19_9PROT</name>
<evidence type="ECO:0000256" key="3">
    <source>
        <dbReference type="ARBA" id="ARBA00022692"/>
    </source>
</evidence>
<dbReference type="Proteomes" id="UP000664414">
    <property type="component" value="Unassembled WGS sequence"/>
</dbReference>
<evidence type="ECO:0000313" key="7">
    <source>
        <dbReference type="EMBL" id="MBN9412544.1"/>
    </source>
</evidence>
<dbReference type="PANTHER" id="PTHR33529">
    <property type="entry name" value="SLR0882 PROTEIN-RELATED"/>
    <property type="match status" value="1"/>
</dbReference>
<proteinExistence type="predicted"/>
<keyword evidence="3 6" id="KW-0812">Transmembrane</keyword>
<dbReference type="EMBL" id="JAFKGL010000011">
    <property type="protein sequence ID" value="MBN9412544.1"/>
    <property type="molecule type" value="Genomic_DNA"/>
</dbReference>
<evidence type="ECO:0000313" key="8">
    <source>
        <dbReference type="Proteomes" id="UP000664414"/>
    </source>
</evidence>
<dbReference type="GO" id="GO:0055085">
    <property type="term" value="P:transmembrane transport"/>
    <property type="evidence" value="ECO:0007669"/>
    <property type="project" value="InterPro"/>
</dbReference>
<feature type="transmembrane region" description="Helical" evidence="6">
    <location>
        <begin position="308"/>
        <end position="326"/>
    </location>
</feature>
<feature type="transmembrane region" description="Helical" evidence="6">
    <location>
        <begin position="100"/>
        <end position="123"/>
    </location>
</feature>
<sequence>MNKIIDLYLFRQLSFSSIGITLALTAAIWLTQSLRFLDFIVNRGISTGTFIKFVLLLLPDLISIILPIGTLIGVLFVFNRLYIDSEWVVLKALGFSHLKIAIPAISFAMVVISFLYSVNLYFLPLSFQKFKDLEHSIRNNTAATIIQPGEFNTFKGITFYAKHRQSNGVLKGILIYDARNTQKEITIVAEQGMLVENPEGMHFILLNGNRQEYDAATGQPNLLSFNQYALDIANPTSESKDRERKPHEKFLNELLNPPGTETGSLGADKLKAEAHKRLLMPFTVLGFVLISLGLFQKGEYNRRGRVKRITMAVILCTIFEAAMLGLVHLSEKLPSLNIVAYIFCAIVCVSAFLFLIEKPLGRRLIVEEREN</sequence>
<feature type="transmembrane region" description="Helical" evidence="6">
    <location>
        <begin position="278"/>
        <end position="296"/>
    </location>
</feature>
<evidence type="ECO:0000256" key="4">
    <source>
        <dbReference type="ARBA" id="ARBA00022989"/>
    </source>
</evidence>
<dbReference type="GO" id="GO:0015920">
    <property type="term" value="P:lipopolysaccharide transport"/>
    <property type="evidence" value="ECO:0007669"/>
    <property type="project" value="TreeGrafter"/>
</dbReference>
<comment type="caution">
    <text evidence="7">The sequence shown here is derived from an EMBL/GenBank/DDBJ whole genome shotgun (WGS) entry which is preliminary data.</text>
</comment>
<dbReference type="GO" id="GO:0043190">
    <property type="term" value="C:ATP-binding cassette (ABC) transporter complex"/>
    <property type="evidence" value="ECO:0007669"/>
    <property type="project" value="InterPro"/>
</dbReference>
<evidence type="ECO:0000256" key="6">
    <source>
        <dbReference type="SAM" id="Phobius"/>
    </source>
</evidence>